<name>A0ABC8APZ9_9NOCA</name>
<sequence>MDMNGMDTQSPVMQACHAIMMWLHQQGLMPGMTM</sequence>
<dbReference type="KEGG" id="nsr:NS506_02318"/>
<proteinExistence type="predicted"/>
<evidence type="ECO:0000313" key="1">
    <source>
        <dbReference type="EMBL" id="APA96384.1"/>
    </source>
</evidence>
<dbReference type="AlphaFoldDB" id="A0ABC8APZ9"/>
<gene>
    <name evidence="1" type="ORF">NS506_02318</name>
</gene>
<protein>
    <submittedName>
        <fullName evidence="1">Uncharacterized protein</fullName>
    </submittedName>
</protein>
<dbReference type="Proteomes" id="UP000180166">
    <property type="component" value="Chromosome"/>
</dbReference>
<accession>A0ABC8APZ9</accession>
<dbReference type="EMBL" id="CP017839">
    <property type="protein sequence ID" value="APA96384.1"/>
    <property type="molecule type" value="Genomic_DNA"/>
</dbReference>
<reference evidence="1 2" key="1">
    <citation type="submission" date="2016-10" db="EMBL/GenBank/DDBJ databases">
        <title>Genome sequence of Nocardia seriolae strain EM150506, isolated from Anguila japonica.</title>
        <authorList>
            <person name="Han H.-J."/>
        </authorList>
    </citation>
    <scope>NUCLEOTIDE SEQUENCE [LARGE SCALE GENOMIC DNA]</scope>
    <source>
        <strain evidence="1 2">EM150506</strain>
    </source>
</reference>
<evidence type="ECO:0000313" key="2">
    <source>
        <dbReference type="Proteomes" id="UP000180166"/>
    </source>
</evidence>
<organism evidence="1 2">
    <name type="scientific">Nocardia seriolae</name>
    <dbReference type="NCBI Taxonomy" id="37332"/>
    <lineage>
        <taxon>Bacteria</taxon>
        <taxon>Bacillati</taxon>
        <taxon>Actinomycetota</taxon>
        <taxon>Actinomycetes</taxon>
        <taxon>Mycobacteriales</taxon>
        <taxon>Nocardiaceae</taxon>
        <taxon>Nocardia</taxon>
    </lineage>
</organism>